<dbReference type="GO" id="GO:0051287">
    <property type="term" value="F:NAD binding"/>
    <property type="evidence" value="ECO:0007669"/>
    <property type="project" value="InterPro"/>
</dbReference>
<dbReference type="SUPFAM" id="SSF48179">
    <property type="entry name" value="6-phosphogluconate dehydrogenase C-terminal domain-like"/>
    <property type="match status" value="1"/>
</dbReference>
<dbReference type="InterPro" id="IPR001732">
    <property type="entry name" value="UDP-Glc/GDP-Man_DH_N"/>
</dbReference>
<keyword evidence="2" id="KW-0560">Oxidoreductase</keyword>
<dbReference type="PANTHER" id="PTHR43491:SF2">
    <property type="entry name" value="UDP-N-ACETYL-D-MANNOSAMINE DEHYDROGENASE"/>
    <property type="match status" value="1"/>
</dbReference>
<dbReference type="SMART" id="SM00984">
    <property type="entry name" value="UDPG_MGDP_dh_C"/>
    <property type="match status" value="1"/>
</dbReference>
<dbReference type="Pfam" id="PF03721">
    <property type="entry name" value="UDPG_MGDP_dh_N"/>
    <property type="match status" value="1"/>
</dbReference>
<reference evidence="7 8" key="1">
    <citation type="journal article" date="2015" name="Nature">
        <title>rRNA introns, odd ribosomes, and small enigmatic genomes across a large radiation of phyla.</title>
        <authorList>
            <person name="Brown C.T."/>
            <person name="Hug L.A."/>
            <person name="Thomas B.C."/>
            <person name="Sharon I."/>
            <person name="Castelle C.J."/>
            <person name="Singh A."/>
            <person name="Wilkins M.J."/>
            <person name="Williams K.H."/>
            <person name="Banfield J.F."/>
        </authorList>
    </citation>
    <scope>NUCLEOTIDE SEQUENCE [LARGE SCALE GENOMIC DNA]</scope>
</reference>
<dbReference type="InterPro" id="IPR017476">
    <property type="entry name" value="UDP-Glc/GDP-Man"/>
</dbReference>
<keyword evidence="5" id="KW-1133">Transmembrane helix</keyword>
<dbReference type="InterPro" id="IPR008927">
    <property type="entry name" value="6-PGluconate_DH-like_C_sf"/>
</dbReference>
<keyword evidence="5" id="KW-0812">Transmembrane</keyword>
<feature type="domain" description="UDP-glucose/GDP-mannose dehydrogenase C-terminal" evidence="6">
    <location>
        <begin position="322"/>
        <end position="423"/>
    </location>
</feature>
<dbReference type="InterPro" id="IPR028359">
    <property type="entry name" value="UDP_ManNAc/GlcNAc_DH"/>
</dbReference>
<dbReference type="Pfam" id="PF03720">
    <property type="entry name" value="UDPG_MGDP_dh_C"/>
    <property type="match status" value="1"/>
</dbReference>
<evidence type="ECO:0000256" key="4">
    <source>
        <dbReference type="PIRNR" id="PIRNR000124"/>
    </source>
</evidence>
<dbReference type="PATRIC" id="fig|1619044.3.peg.611"/>
<dbReference type="GO" id="GO:0016616">
    <property type="term" value="F:oxidoreductase activity, acting on the CH-OH group of donors, NAD or NADP as acceptor"/>
    <property type="evidence" value="ECO:0007669"/>
    <property type="project" value="InterPro"/>
</dbReference>
<dbReference type="Proteomes" id="UP000033870">
    <property type="component" value="Unassembled WGS sequence"/>
</dbReference>
<dbReference type="InterPro" id="IPR036220">
    <property type="entry name" value="UDP-Glc/GDP-Man_DH_C_sf"/>
</dbReference>
<dbReference type="PIRSF" id="PIRSF500136">
    <property type="entry name" value="UDP_ManNAc_DH"/>
    <property type="match status" value="1"/>
</dbReference>
<gene>
    <name evidence="7" type="ORF">UY92_C0007G0032</name>
</gene>
<dbReference type="PANTHER" id="PTHR43491">
    <property type="entry name" value="UDP-N-ACETYL-D-MANNOSAMINE DEHYDROGENASE"/>
    <property type="match status" value="1"/>
</dbReference>
<evidence type="ECO:0000256" key="1">
    <source>
        <dbReference type="ARBA" id="ARBA00006601"/>
    </source>
</evidence>
<dbReference type="InterPro" id="IPR014026">
    <property type="entry name" value="UDP-Glc/GDP-Man_DH_dimer"/>
</dbReference>
<evidence type="ECO:0000256" key="5">
    <source>
        <dbReference type="SAM" id="Phobius"/>
    </source>
</evidence>
<dbReference type="Gene3D" id="3.40.50.720">
    <property type="entry name" value="NAD(P)-binding Rossmann-like Domain"/>
    <property type="match status" value="2"/>
</dbReference>
<dbReference type="NCBIfam" id="TIGR03026">
    <property type="entry name" value="NDP-sugDHase"/>
    <property type="match status" value="1"/>
</dbReference>
<dbReference type="AlphaFoldDB" id="A0A0G1YG15"/>
<proteinExistence type="inferred from homology"/>
<dbReference type="SUPFAM" id="SSF52413">
    <property type="entry name" value="UDP-glucose/GDP-mannose dehydrogenase C-terminal domain"/>
    <property type="match status" value="1"/>
</dbReference>
<keyword evidence="3" id="KW-0520">NAD</keyword>
<evidence type="ECO:0000313" key="7">
    <source>
        <dbReference type="EMBL" id="KKW42393.1"/>
    </source>
</evidence>
<keyword evidence="5" id="KW-0472">Membrane</keyword>
<organism evidence="7 8">
    <name type="scientific">Candidatus Magasanikbacteria bacterium GW2011_GWA2_56_11</name>
    <dbReference type="NCBI Taxonomy" id="1619044"/>
    <lineage>
        <taxon>Bacteria</taxon>
        <taxon>Candidatus Magasanikiibacteriota</taxon>
    </lineage>
</organism>
<dbReference type="PIRSF" id="PIRSF000124">
    <property type="entry name" value="UDPglc_GDPman_dh"/>
    <property type="match status" value="1"/>
</dbReference>
<evidence type="ECO:0000259" key="6">
    <source>
        <dbReference type="SMART" id="SM00984"/>
    </source>
</evidence>
<feature type="transmembrane region" description="Helical" evidence="5">
    <location>
        <begin position="12"/>
        <end position="31"/>
    </location>
</feature>
<dbReference type="Pfam" id="PF00984">
    <property type="entry name" value="UDPG_MGDP_dh"/>
    <property type="match status" value="1"/>
</dbReference>
<dbReference type="GO" id="GO:0016628">
    <property type="term" value="F:oxidoreductase activity, acting on the CH-CH group of donors, NAD or NADP as acceptor"/>
    <property type="evidence" value="ECO:0007669"/>
    <property type="project" value="InterPro"/>
</dbReference>
<dbReference type="GO" id="GO:0000271">
    <property type="term" value="P:polysaccharide biosynthetic process"/>
    <property type="evidence" value="ECO:0007669"/>
    <property type="project" value="InterPro"/>
</dbReference>
<comment type="caution">
    <text evidence="7">The sequence shown here is derived from an EMBL/GenBank/DDBJ whole genome shotgun (WGS) entry which is preliminary data.</text>
</comment>
<protein>
    <submittedName>
        <fullName evidence="7">UDP-glucose/GDP-mannose dehydrogenase family protein</fullName>
    </submittedName>
</protein>
<dbReference type="STRING" id="1619044.UY92_C0007G0032"/>
<evidence type="ECO:0000256" key="3">
    <source>
        <dbReference type="ARBA" id="ARBA00023027"/>
    </source>
</evidence>
<dbReference type="InterPro" id="IPR014027">
    <property type="entry name" value="UDP-Glc/GDP-Man_DH_C"/>
</dbReference>
<evidence type="ECO:0000256" key="2">
    <source>
        <dbReference type="ARBA" id="ARBA00023002"/>
    </source>
</evidence>
<sequence length="436" mass="48430">MLTFEQLNNREAKIAVVGLGYVGLPLAVLLAKKFAVIGFDIDQRKIAELKSGLDRTGEVGTEGIRASEMTFSDDPAVLREARFLILAIPTPIDENKRPDLKLLERASAMIGKHLQKDSVVVYESTVYPGVTEDICLPIIERESGLKGGVDFKVAYSPERVNPGDKEHRIENVVKIVSGMDTETLDLVDRVYGSITSAGTYRAASIRVAEAAKAIENVQRDLNVALVNELAVIFELLGLSVYDVLEAAGTKWNFLKFKPGLVGGHCIGVDPYYLTFKAESLGYQPEVILAGRRINDSMGRYVAERTVKRMARLNKVASHSRVAILGFTFKENIPDVRNTRVIDIYRELQAYGLEPIVYDPHASAEAVREEYGIELAAWEDIKQVDTLIIAVAHDTFCRLRSDEYRALMNTDRLLIVDVKRILRASEVAALGIDYLTL</sequence>
<name>A0A0G1YG15_9BACT</name>
<comment type="similarity">
    <text evidence="1 4">Belongs to the UDP-glucose/GDP-mannose dehydrogenase family.</text>
</comment>
<dbReference type="InterPro" id="IPR036291">
    <property type="entry name" value="NAD(P)-bd_dom_sf"/>
</dbReference>
<accession>A0A0G1YG15</accession>
<dbReference type="SUPFAM" id="SSF51735">
    <property type="entry name" value="NAD(P)-binding Rossmann-fold domains"/>
    <property type="match status" value="1"/>
</dbReference>
<dbReference type="EMBL" id="LCRX01000007">
    <property type="protein sequence ID" value="KKW42393.1"/>
    <property type="molecule type" value="Genomic_DNA"/>
</dbReference>
<evidence type="ECO:0000313" key="8">
    <source>
        <dbReference type="Proteomes" id="UP000033870"/>
    </source>
</evidence>